<evidence type="ECO:0000256" key="1">
    <source>
        <dbReference type="ARBA" id="ARBA00008635"/>
    </source>
</evidence>
<gene>
    <name evidence="4" type="ORF">ACFQ21_24100</name>
</gene>
<keyword evidence="2" id="KW-0479">Metal-binding</keyword>
<sequence length="186" mass="20500">MKKNTLIATAILAIATVALVAFTSKEKSASTSTVAVGQLTANWERAKAYTKEYLDAASEETFNYKPTNEMRSFGQQMMHIAEANYGIGATAVGKASPVTFGQLEKSDKAKSKAEVTKAVMESYDFVIAGMKTMNDQQLQEMVKIFNFDMNKGTALEKAFEHQTHHRGQTTVYLRLKGITPPGEKLF</sequence>
<feature type="chain" id="PRO_5046400636" evidence="3">
    <location>
        <begin position="21"/>
        <end position="186"/>
    </location>
</feature>
<dbReference type="InterPro" id="IPR007837">
    <property type="entry name" value="DinB"/>
</dbReference>
<dbReference type="EMBL" id="JBHTKA010000008">
    <property type="protein sequence ID" value="MFD1002428.1"/>
    <property type="molecule type" value="Genomic_DNA"/>
</dbReference>
<reference evidence="5" key="1">
    <citation type="journal article" date="2019" name="Int. J. Syst. Evol. Microbiol.">
        <title>The Global Catalogue of Microorganisms (GCM) 10K type strain sequencing project: providing services to taxonomists for standard genome sequencing and annotation.</title>
        <authorList>
            <consortium name="The Broad Institute Genomics Platform"/>
            <consortium name="The Broad Institute Genome Sequencing Center for Infectious Disease"/>
            <person name="Wu L."/>
            <person name="Ma J."/>
        </authorList>
    </citation>
    <scope>NUCLEOTIDE SEQUENCE [LARGE SCALE GENOMIC DNA]</scope>
    <source>
        <strain evidence="5">CCUG 58938</strain>
    </source>
</reference>
<feature type="signal peptide" evidence="3">
    <location>
        <begin position="1"/>
        <end position="20"/>
    </location>
</feature>
<comment type="caution">
    <text evidence="4">The sequence shown here is derived from an EMBL/GenBank/DDBJ whole genome shotgun (WGS) entry which is preliminary data.</text>
</comment>
<evidence type="ECO:0000256" key="2">
    <source>
        <dbReference type="ARBA" id="ARBA00022723"/>
    </source>
</evidence>
<dbReference type="Pfam" id="PF05163">
    <property type="entry name" value="DinB"/>
    <property type="match status" value="1"/>
</dbReference>
<name>A0ABW3K8J9_9BACT</name>
<dbReference type="RefSeq" id="WP_377583518.1">
    <property type="nucleotide sequence ID" value="NZ_JBHTKA010000008.1"/>
</dbReference>
<proteinExistence type="inferred from homology"/>
<organism evidence="4 5">
    <name type="scientific">Ohtaekwangia kribbensis</name>
    <dbReference type="NCBI Taxonomy" id="688913"/>
    <lineage>
        <taxon>Bacteria</taxon>
        <taxon>Pseudomonadati</taxon>
        <taxon>Bacteroidota</taxon>
        <taxon>Cytophagia</taxon>
        <taxon>Cytophagales</taxon>
        <taxon>Fulvivirgaceae</taxon>
        <taxon>Ohtaekwangia</taxon>
    </lineage>
</organism>
<protein>
    <submittedName>
        <fullName evidence="4">DinB family protein</fullName>
    </submittedName>
</protein>
<accession>A0ABW3K8J9</accession>
<evidence type="ECO:0000313" key="5">
    <source>
        <dbReference type="Proteomes" id="UP001597112"/>
    </source>
</evidence>
<dbReference type="Proteomes" id="UP001597112">
    <property type="component" value="Unassembled WGS sequence"/>
</dbReference>
<dbReference type="InterPro" id="IPR034660">
    <property type="entry name" value="DinB/YfiT-like"/>
</dbReference>
<dbReference type="SUPFAM" id="SSF109854">
    <property type="entry name" value="DinB/YfiT-like putative metalloenzymes"/>
    <property type="match status" value="1"/>
</dbReference>
<dbReference type="Gene3D" id="1.20.120.450">
    <property type="entry name" value="dinb family like domain"/>
    <property type="match status" value="1"/>
</dbReference>
<keyword evidence="3" id="KW-0732">Signal</keyword>
<comment type="similarity">
    <text evidence="1">Belongs to the DinB family.</text>
</comment>
<keyword evidence="5" id="KW-1185">Reference proteome</keyword>
<evidence type="ECO:0000256" key="3">
    <source>
        <dbReference type="SAM" id="SignalP"/>
    </source>
</evidence>
<evidence type="ECO:0000313" key="4">
    <source>
        <dbReference type="EMBL" id="MFD1002428.1"/>
    </source>
</evidence>